<feature type="binding site" evidence="5">
    <location>
        <position position="188"/>
    </location>
    <ligand>
        <name>molybdate</name>
        <dbReference type="ChEBI" id="CHEBI:36264"/>
    </ligand>
</feature>
<gene>
    <name evidence="6" type="ORF">N783_15575</name>
</gene>
<dbReference type="AlphaFoldDB" id="A0A0A5HMT5"/>
<evidence type="ECO:0000256" key="5">
    <source>
        <dbReference type="PIRSR" id="PIRSR004846-1"/>
    </source>
</evidence>
<dbReference type="STRING" id="1385511.GCA_000425225_02234"/>
<proteinExistence type="inferred from homology"/>
<feature type="binding site" evidence="5">
    <location>
        <position position="143"/>
    </location>
    <ligand>
        <name>molybdate</name>
        <dbReference type="ChEBI" id="CHEBI:36264"/>
    </ligand>
</feature>
<evidence type="ECO:0000256" key="2">
    <source>
        <dbReference type="ARBA" id="ARBA00022505"/>
    </source>
</evidence>
<dbReference type="EMBL" id="AVPF01000046">
    <property type="protein sequence ID" value="KGX84927.1"/>
    <property type="molecule type" value="Genomic_DNA"/>
</dbReference>
<dbReference type="NCBIfam" id="TIGR01256">
    <property type="entry name" value="modA"/>
    <property type="match status" value="1"/>
</dbReference>
<evidence type="ECO:0000313" key="7">
    <source>
        <dbReference type="Proteomes" id="UP000030403"/>
    </source>
</evidence>
<keyword evidence="7" id="KW-1185">Reference proteome</keyword>
<dbReference type="FunFam" id="3.40.190.10:FF:000035">
    <property type="entry name" value="Molybdate ABC transporter substrate-binding protein"/>
    <property type="match status" value="1"/>
</dbReference>
<dbReference type="GO" id="GO:0046872">
    <property type="term" value="F:metal ion binding"/>
    <property type="evidence" value="ECO:0007669"/>
    <property type="project" value="UniProtKB-KW"/>
</dbReference>
<dbReference type="GO" id="GO:0030973">
    <property type="term" value="F:molybdate ion binding"/>
    <property type="evidence" value="ECO:0007669"/>
    <property type="project" value="UniProtKB-ARBA"/>
</dbReference>
<dbReference type="PROSITE" id="PS51257">
    <property type="entry name" value="PROKAR_LIPOPROTEIN"/>
    <property type="match status" value="1"/>
</dbReference>
<feature type="binding site" evidence="5">
    <location>
        <position position="64"/>
    </location>
    <ligand>
        <name>molybdate</name>
        <dbReference type="ChEBI" id="CHEBI:36264"/>
    </ligand>
</feature>
<dbReference type="InterPro" id="IPR050682">
    <property type="entry name" value="ModA/WtpA"/>
</dbReference>
<keyword evidence="3 5" id="KW-0479">Metal-binding</keyword>
<keyword evidence="4" id="KW-0732">Signal</keyword>
<dbReference type="InterPro" id="IPR005950">
    <property type="entry name" value="ModA"/>
</dbReference>
<dbReference type="PIRSF" id="PIRSF004846">
    <property type="entry name" value="ModA"/>
    <property type="match status" value="1"/>
</dbReference>
<evidence type="ECO:0008006" key="8">
    <source>
        <dbReference type="Google" id="ProtNLM"/>
    </source>
</evidence>
<feature type="binding site" evidence="5">
    <location>
        <position position="170"/>
    </location>
    <ligand>
        <name>molybdate</name>
        <dbReference type="ChEBI" id="CHEBI:36264"/>
    </ligand>
</feature>
<accession>A0A0A5HMT5</accession>
<comment type="caution">
    <text evidence="6">The sequence shown here is derived from an EMBL/GenBank/DDBJ whole genome shotgun (WGS) entry which is preliminary data.</text>
</comment>
<evidence type="ECO:0000256" key="4">
    <source>
        <dbReference type="ARBA" id="ARBA00022729"/>
    </source>
</evidence>
<dbReference type="GO" id="GO:0015689">
    <property type="term" value="P:molybdate ion transport"/>
    <property type="evidence" value="ECO:0007669"/>
    <property type="project" value="InterPro"/>
</dbReference>
<keyword evidence="2 5" id="KW-0500">Molybdenum</keyword>
<sequence length="253" mass="28287">MKRFILIILCGIVLTSCNQQDPSSQQTSLRISAASSLTTVMKEIKKQYQKKHPEQEITIQYASSGTLAHQLIQGAPSDLYISASERWMDKVVQEGLIQQKDVQPLLKNRLILASYEGKNIKISQLADEAIDQFAMGDPESVPAGAYAKQALEHVKVWRAVKDKAVYGKNVRQVASYIQSQNVEAGFVYQSDVQALKGVTELQVIPEEYHEPVTYPMGIINESQESSLMEGFIKYLKGPEAKKVFQSYGFVPVE</sequence>
<feature type="binding site" evidence="5">
    <location>
        <position position="36"/>
    </location>
    <ligand>
        <name>molybdate</name>
        <dbReference type="ChEBI" id="CHEBI:36264"/>
    </ligand>
</feature>
<dbReference type="SUPFAM" id="SSF53850">
    <property type="entry name" value="Periplasmic binding protein-like II"/>
    <property type="match status" value="1"/>
</dbReference>
<evidence type="ECO:0000256" key="3">
    <source>
        <dbReference type="ARBA" id="ARBA00022723"/>
    </source>
</evidence>
<evidence type="ECO:0000313" key="6">
    <source>
        <dbReference type="EMBL" id="KGX84927.1"/>
    </source>
</evidence>
<dbReference type="RefSeq" id="WP_027448703.1">
    <property type="nucleotide sequence ID" value="NZ_AVPF01000046.1"/>
</dbReference>
<name>A0A0A5HMT5_9BACI</name>
<dbReference type="eggNOG" id="COG0725">
    <property type="taxonomic scope" value="Bacteria"/>
</dbReference>
<reference evidence="6 7" key="1">
    <citation type="submission" date="2013-08" db="EMBL/GenBank/DDBJ databases">
        <authorList>
            <person name="Huang J."/>
            <person name="Wang G."/>
        </authorList>
    </citation>
    <scope>NUCLEOTIDE SEQUENCE [LARGE SCALE GENOMIC DNA]</scope>
    <source>
        <strain evidence="6 7">BH030004</strain>
    </source>
</reference>
<dbReference type="Gene3D" id="3.40.190.10">
    <property type="entry name" value="Periplasmic binding protein-like II"/>
    <property type="match status" value="2"/>
</dbReference>
<dbReference type="Proteomes" id="UP000030403">
    <property type="component" value="Unassembled WGS sequence"/>
</dbReference>
<dbReference type="PANTHER" id="PTHR30632:SF0">
    <property type="entry name" value="SULFATE-BINDING PROTEIN"/>
    <property type="match status" value="1"/>
</dbReference>
<protein>
    <recommendedName>
        <fullName evidence="8">Molybdenum ABC transporter substrate-binding protein</fullName>
    </recommendedName>
</protein>
<evidence type="ECO:0000256" key="1">
    <source>
        <dbReference type="ARBA" id="ARBA00009175"/>
    </source>
</evidence>
<organism evidence="6 7">
    <name type="scientific">Pontibacillus marinus BH030004 = DSM 16465</name>
    <dbReference type="NCBI Taxonomy" id="1385511"/>
    <lineage>
        <taxon>Bacteria</taxon>
        <taxon>Bacillati</taxon>
        <taxon>Bacillota</taxon>
        <taxon>Bacilli</taxon>
        <taxon>Bacillales</taxon>
        <taxon>Bacillaceae</taxon>
        <taxon>Pontibacillus</taxon>
    </lineage>
</organism>
<dbReference type="GO" id="GO:1901359">
    <property type="term" value="F:tungstate binding"/>
    <property type="evidence" value="ECO:0007669"/>
    <property type="project" value="UniProtKB-ARBA"/>
</dbReference>
<dbReference type="PANTHER" id="PTHR30632">
    <property type="entry name" value="MOLYBDATE-BINDING PERIPLASMIC PROTEIN"/>
    <property type="match status" value="1"/>
</dbReference>
<comment type="similarity">
    <text evidence="1">Belongs to the bacterial solute-binding protein ModA family.</text>
</comment>
<dbReference type="Pfam" id="PF13531">
    <property type="entry name" value="SBP_bac_11"/>
    <property type="match status" value="1"/>
</dbReference>